<dbReference type="STRING" id="501010.NOSIN_17190"/>
<comment type="caution">
    <text evidence="7">The sequence shown here is derived from an EMBL/GenBank/DDBJ whole genome shotgun (WGS) entry which is preliminary data.</text>
</comment>
<keyword evidence="4" id="KW-0804">Transcription</keyword>
<dbReference type="Gene3D" id="1.10.10.10">
    <property type="entry name" value="Winged helix-like DNA-binding domain superfamily/Winged helix DNA-binding domain"/>
    <property type="match status" value="1"/>
</dbReference>
<dbReference type="GO" id="GO:0006352">
    <property type="term" value="P:DNA-templated transcription initiation"/>
    <property type="evidence" value="ECO:0007669"/>
    <property type="project" value="InterPro"/>
</dbReference>
<feature type="domain" description="RNA polymerase sigma-70 region 2" evidence="5">
    <location>
        <begin position="34"/>
        <end position="101"/>
    </location>
</feature>
<dbReference type="InterPro" id="IPR036388">
    <property type="entry name" value="WH-like_DNA-bd_sf"/>
</dbReference>
<dbReference type="InterPro" id="IPR013324">
    <property type="entry name" value="RNA_pol_sigma_r3/r4-like"/>
</dbReference>
<evidence type="ECO:0000259" key="5">
    <source>
        <dbReference type="Pfam" id="PF04542"/>
    </source>
</evidence>
<evidence type="ECO:0000256" key="2">
    <source>
        <dbReference type="ARBA" id="ARBA00023015"/>
    </source>
</evidence>
<dbReference type="SUPFAM" id="SSF88659">
    <property type="entry name" value="Sigma3 and sigma4 domains of RNA polymerase sigma factors"/>
    <property type="match status" value="1"/>
</dbReference>
<dbReference type="OrthoDB" id="5518337at2"/>
<dbReference type="CDD" id="cd06171">
    <property type="entry name" value="Sigma70_r4"/>
    <property type="match status" value="1"/>
</dbReference>
<dbReference type="RefSeq" id="WP_077691769.1">
    <property type="nucleotide sequence ID" value="NZ_MCOK01000001.1"/>
</dbReference>
<protein>
    <submittedName>
        <fullName evidence="7">RNA polymerase subunit sigma-70</fullName>
    </submittedName>
</protein>
<keyword evidence="8" id="KW-1185">Reference proteome</keyword>
<dbReference type="InterPro" id="IPR039425">
    <property type="entry name" value="RNA_pol_sigma-70-like"/>
</dbReference>
<organism evidence="7 8">
    <name type="scientific">Nocardiopsis sinuspersici</name>
    <dbReference type="NCBI Taxonomy" id="501010"/>
    <lineage>
        <taxon>Bacteria</taxon>
        <taxon>Bacillati</taxon>
        <taxon>Actinomycetota</taxon>
        <taxon>Actinomycetes</taxon>
        <taxon>Streptosporangiales</taxon>
        <taxon>Nocardiopsidaceae</taxon>
        <taxon>Nocardiopsis</taxon>
    </lineage>
</organism>
<evidence type="ECO:0000256" key="3">
    <source>
        <dbReference type="ARBA" id="ARBA00023082"/>
    </source>
</evidence>
<dbReference type="EMBL" id="MCOK01000001">
    <property type="protein sequence ID" value="OOC55337.1"/>
    <property type="molecule type" value="Genomic_DNA"/>
</dbReference>
<dbReference type="PANTHER" id="PTHR43133:SF25">
    <property type="entry name" value="RNA POLYMERASE SIGMA FACTOR RFAY-RELATED"/>
    <property type="match status" value="1"/>
</dbReference>
<evidence type="ECO:0000256" key="4">
    <source>
        <dbReference type="ARBA" id="ARBA00023163"/>
    </source>
</evidence>
<dbReference type="InterPro" id="IPR013249">
    <property type="entry name" value="RNA_pol_sigma70_r4_t2"/>
</dbReference>
<proteinExistence type="inferred from homology"/>
<evidence type="ECO:0000259" key="6">
    <source>
        <dbReference type="Pfam" id="PF08281"/>
    </source>
</evidence>
<feature type="domain" description="RNA polymerase sigma factor 70 region 4 type 2" evidence="6">
    <location>
        <begin position="134"/>
        <end position="184"/>
    </location>
</feature>
<name>A0A1V3C3G5_9ACTN</name>
<evidence type="ECO:0000313" key="8">
    <source>
        <dbReference type="Proteomes" id="UP000189004"/>
    </source>
</evidence>
<dbReference type="AlphaFoldDB" id="A0A1V3C3G5"/>
<keyword evidence="3" id="KW-0731">Sigma factor</keyword>
<keyword evidence="2" id="KW-0805">Transcription regulation</keyword>
<comment type="similarity">
    <text evidence="1">Belongs to the sigma-70 factor family. ECF subfamily.</text>
</comment>
<dbReference type="Pfam" id="PF04542">
    <property type="entry name" value="Sigma70_r2"/>
    <property type="match status" value="1"/>
</dbReference>
<dbReference type="PANTHER" id="PTHR43133">
    <property type="entry name" value="RNA POLYMERASE ECF-TYPE SIGMA FACTO"/>
    <property type="match status" value="1"/>
</dbReference>
<dbReference type="NCBIfam" id="TIGR02937">
    <property type="entry name" value="sigma70-ECF"/>
    <property type="match status" value="1"/>
</dbReference>
<dbReference type="InterPro" id="IPR014284">
    <property type="entry name" value="RNA_pol_sigma-70_dom"/>
</dbReference>
<dbReference type="GO" id="GO:0003677">
    <property type="term" value="F:DNA binding"/>
    <property type="evidence" value="ECO:0007669"/>
    <property type="project" value="InterPro"/>
</dbReference>
<accession>A0A1V3C3G5</accession>
<dbReference type="SUPFAM" id="SSF88946">
    <property type="entry name" value="Sigma2 domain of RNA polymerase sigma factors"/>
    <property type="match status" value="1"/>
</dbReference>
<dbReference type="Gene3D" id="1.10.1740.10">
    <property type="match status" value="1"/>
</dbReference>
<dbReference type="GO" id="GO:0016987">
    <property type="term" value="F:sigma factor activity"/>
    <property type="evidence" value="ECO:0007669"/>
    <property type="project" value="UniProtKB-KW"/>
</dbReference>
<evidence type="ECO:0000313" key="7">
    <source>
        <dbReference type="EMBL" id="OOC55337.1"/>
    </source>
</evidence>
<reference evidence="8" key="1">
    <citation type="submission" date="2016-08" db="EMBL/GenBank/DDBJ databases">
        <authorList>
            <person name="Tokovenko B."/>
            <person name="Kalinowski J."/>
        </authorList>
    </citation>
    <scope>NUCLEOTIDE SEQUENCE [LARGE SCALE GENOMIC DNA]</scope>
    <source>
        <strain evidence="8">UTMC102</strain>
    </source>
</reference>
<dbReference type="Proteomes" id="UP000189004">
    <property type="component" value="Unassembled WGS sequence"/>
</dbReference>
<gene>
    <name evidence="7" type="ORF">NOSIN_17190</name>
</gene>
<dbReference type="InterPro" id="IPR013325">
    <property type="entry name" value="RNA_pol_sigma_r2"/>
</dbReference>
<evidence type="ECO:0000256" key="1">
    <source>
        <dbReference type="ARBA" id="ARBA00010641"/>
    </source>
</evidence>
<dbReference type="Pfam" id="PF08281">
    <property type="entry name" value="Sigma70_r4_2"/>
    <property type="match status" value="1"/>
</dbReference>
<sequence>MPSTAFRAAASGGPEPDAAVIRRSLDEPTRFGEIFRRHAPALHRYAARRLGGPDADDVVAETFHIAFRKRHRYDPGRPDARPWLWRIAANLVRRHHRTETRHYRALARTGVDPVLEGFADRAAERVDATSLSGSLAAALARLSKGDRDTLLLVAWGELTYEETALVLGVPVGTVRSRLHRARKRVRAALAATTDATAATTPTKEEDHR</sequence>
<dbReference type="InterPro" id="IPR007627">
    <property type="entry name" value="RNA_pol_sigma70_r2"/>
</dbReference>